<evidence type="ECO:0000256" key="1">
    <source>
        <dbReference type="ARBA" id="ARBA00004514"/>
    </source>
</evidence>
<evidence type="ECO:0000256" key="4">
    <source>
        <dbReference type="ARBA" id="ARBA00022795"/>
    </source>
</evidence>
<keyword evidence="7" id="KW-0282">Flagellum</keyword>
<reference evidence="7 8" key="1">
    <citation type="submission" date="2018-06" db="EMBL/GenBank/DDBJ databases">
        <title>Whole genome sequencing of a novel hydrocarbon degrading bacterial strain, PW21 isolated from oil contaminated produced water sample.</title>
        <authorList>
            <person name="Nagkirti P."/>
            <person name="Shaikh A."/>
            <person name="Gowdaman V."/>
            <person name="Engineer A.E."/>
            <person name="Dagar S."/>
            <person name="Dhakephalkar P.K."/>
        </authorList>
    </citation>
    <scope>NUCLEOTIDE SEQUENCE [LARGE SCALE GENOMIC DNA]</scope>
    <source>
        <strain evidence="7 8">PW21</strain>
    </source>
</reference>
<protein>
    <submittedName>
        <fullName evidence="7">Flagellar export chaperone FliS</fullName>
    </submittedName>
</protein>
<evidence type="ECO:0000256" key="5">
    <source>
        <dbReference type="ARBA" id="ARBA00023186"/>
    </source>
</evidence>
<organism evidence="7 8">
    <name type="scientific">Xylanimonas oleitrophica</name>
    <dbReference type="NCBI Taxonomy" id="2607479"/>
    <lineage>
        <taxon>Bacteria</taxon>
        <taxon>Bacillati</taxon>
        <taxon>Actinomycetota</taxon>
        <taxon>Actinomycetes</taxon>
        <taxon>Micrococcales</taxon>
        <taxon>Promicromonosporaceae</taxon>
        <taxon>Xylanimonas</taxon>
    </lineage>
</organism>
<name>A0A2W5WTD1_9MICO</name>
<comment type="similarity">
    <text evidence="2">Belongs to the FliS family.</text>
</comment>
<dbReference type="GO" id="GO:0005829">
    <property type="term" value="C:cytosol"/>
    <property type="evidence" value="ECO:0007669"/>
    <property type="project" value="UniProtKB-SubCell"/>
</dbReference>
<dbReference type="PANTHER" id="PTHR34773">
    <property type="entry name" value="FLAGELLAR SECRETION CHAPERONE FLIS"/>
    <property type="match status" value="1"/>
</dbReference>
<accession>A0A2W5WTD1</accession>
<gene>
    <name evidence="7" type="ORF">DNL40_04065</name>
</gene>
<evidence type="ECO:0000256" key="2">
    <source>
        <dbReference type="ARBA" id="ARBA00008787"/>
    </source>
</evidence>
<dbReference type="Pfam" id="PF02561">
    <property type="entry name" value="FliS"/>
    <property type="match status" value="1"/>
</dbReference>
<dbReference type="Gene3D" id="1.20.120.340">
    <property type="entry name" value="Flagellar protein FliS"/>
    <property type="match status" value="1"/>
</dbReference>
<keyword evidence="7" id="KW-0966">Cell projection</keyword>
<dbReference type="SUPFAM" id="SSF101116">
    <property type="entry name" value="Flagellar export chaperone FliS"/>
    <property type="match status" value="1"/>
</dbReference>
<keyword evidence="5" id="KW-0143">Chaperone</keyword>
<dbReference type="GO" id="GO:0071973">
    <property type="term" value="P:bacterial-type flagellum-dependent cell motility"/>
    <property type="evidence" value="ECO:0007669"/>
    <property type="project" value="TreeGrafter"/>
</dbReference>
<dbReference type="PANTHER" id="PTHR34773:SF1">
    <property type="entry name" value="FLAGELLAR SECRETION CHAPERONE FLIS"/>
    <property type="match status" value="1"/>
</dbReference>
<dbReference type="RefSeq" id="WP_111249979.1">
    <property type="nucleotide sequence ID" value="NZ_QKWH01000002.1"/>
</dbReference>
<comment type="caution">
    <text evidence="7">The sequence shown here is derived from an EMBL/GenBank/DDBJ whole genome shotgun (WGS) entry which is preliminary data.</text>
</comment>
<evidence type="ECO:0000313" key="7">
    <source>
        <dbReference type="EMBL" id="PZR54122.1"/>
    </source>
</evidence>
<keyword evidence="8" id="KW-1185">Reference proteome</keyword>
<dbReference type="EMBL" id="QKWH01000002">
    <property type="protein sequence ID" value="PZR54122.1"/>
    <property type="molecule type" value="Genomic_DNA"/>
</dbReference>
<comment type="subcellular location">
    <subcellularLocation>
        <location evidence="1">Cytoplasm</location>
        <location evidence="1">Cytosol</location>
    </subcellularLocation>
</comment>
<dbReference type="CDD" id="cd16098">
    <property type="entry name" value="FliS"/>
    <property type="match status" value="1"/>
</dbReference>
<keyword evidence="4" id="KW-1005">Bacterial flagellum biogenesis</keyword>
<dbReference type="AlphaFoldDB" id="A0A2W5WTD1"/>
<evidence type="ECO:0000256" key="6">
    <source>
        <dbReference type="SAM" id="MobiDB-lite"/>
    </source>
</evidence>
<dbReference type="InterPro" id="IPR036584">
    <property type="entry name" value="FliS_sf"/>
</dbReference>
<evidence type="ECO:0000313" key="8">
    <source>
        <dbReference type="Proteomes" id="UP000248783"/>
    </source>
</evidence>
<evidence type="ECO:0000256" key="3">
    <source>
        <dbReference type="ARBA" id="ARBA00022490"/>
    </source>
</evidence>
<dbReference type="Proteomes" id="UP000248783">
    <property type="component" value="Unassembled WGS sequence"/>
</dbReference>
<feature type="region of interest" description="Disordered" evidence="6">
    <location>
        <begin position="120"/>
        <end position="139"/>
    </location>
</feature>
<sequence length="139" mass="14820">MNVARQRFLEATVATASPAKLLTLLYDRLVLDLHRGAESFGRGDVAEGRTHTDHAQDIVTELMDTLDVEAWPEGRRLRDVYAFLLSELLTASTDGDAARVSACYDLVLPLAEAWREAAAAQASSPDPAGTAPGGLLGVG</sequence>
<proteinExistence type="inferred from homology"/>
<dbReference type="GO" id="GO:0044780">
    <property type="term" value="P:bacterial-type flagellum assembly"/>
    <property type="evidence" value="ECO:0007669"/>
    <property type="project" value="InterPro"/>
</dbReference>
<keyword evidence="3" id="KW-0963">Cytoplasm</keyword>
<dbReference type="InterPro" id="IPR003713">
    <property type="entry name" value="FliS"/>
</dbReference>
<keyword evidence="7" id="KW-0969">Cilium</keyword>